<protein>
    <submittedName>
        <fullName evidence="2">Uncharacterized protein LOC112684497</fullName>
    </submittedName>
</protein>
<organism evidence="1 2">
    <name type="scientific">Sipha flava</name>
    <name type="common">yellow sugarcane aphid</name>
    <dbReference type="NCBI Taxonomy" id="143950"/>
    <lineage>
        <taxon>Eukaryota</taxon>
        <taxon>Metazoa</taxon>
        <taxon>Ecdysozoa</taxon>
        <taxon>Arthropoda</taxon>
        <taxon>Hexapoda</taxon>
        <taxon>Insecta</taxon>
        <taxon>Pterygota</taxon>
        <taxon>Neoptera</taxon>
        <taxon>Paraneoptera</taxon>
        <taxon>Hemiptera</taxon>
        <taxon>Sternorrhyncha</taxon>
        <taxon>Aphidomorpha</taxon>
        <taxon>Aphidoidea</taxon>
        <taxon>Aphididae</taxon>
        <taxon>Sipha</taxon>
    </lineage>
</organism>
<dbReference type="PANTHER" id="PTHR45749:SF23">
    <property type="entry name" value="ZINC FINGER MYM-TYPE PROTEIN 1-LIKE"/>
    <property type="match status" value="1"/>
</dbReference>
<dbReference type="AlphaFoldDB" id="A0A8B8FMF0"/>
<dbReference type="Proteomes" id="UP000694846">
    <property type="component" value="Unplaced"/>
</dbReference>
<proteinExistence type="predicted"/>
<evidence type="ECO:0000313" key="2">
    <source>
        <dbReference type="RefSeq" id="XP_025411832.1"/>
    </source>
</evidence>
<dbReference type="GeneID" id="112684497"/>
<dbReference type="PANTHER" id="PTHR45749">
    <property type="match status" value="1"/>
</dbReference>
<sequence>MVLHGKFMENQLTLVIRYITSTSKSKERFLAFLPSVRHKGEQMEYALINKFKELGILLENCRGKSYDNASNMSLVYKGLPARIKKWELLKNILDKSSNSTIVPKSLSTTRWSSRHESCKGISSGYKKILQVLKILSEDKAQTPYTRHEANSMKNKLEKLELVLC</sequence>
<dbReference type="RefSeq" id="XP_025411832.1">
    <property type="nucleotide sequence ID" value="XM_025556047.1"/>
</dbReference>
<accession>A0A8B8FMF0</accession>
<reference evidence="2" key="1">
    <citation type="submission" date="2025-08" db="UniProtKB">
        <authorList>
            <consortium name="RefSeq"/>
        </authorList>
    </citation>
    <scope>IDENTIFICATION</scope>
    <source>
        <tissue evidence="2">Whole body</tissue>
    </source>
</reference>
<keyword evidence="1" id="KW-1185">Reference proteome</keyword>
<name>A0A8B8FMF0_9HEMI</name>
<evidence type="ECO:0000313" key="1">
    <source>
        <dbReference type="Proteomes" id="UP000694846"/>
    </source>
</evidence>
<gene>
    <name evidence="2" type="primary">LOC112684497</name>
</gene>
<dbReference type="OrthoDB" id="6600894at2759"/>